<dbReference type="RefSeq" id="WP_190440396.1">
    <property type="nucleotide sequence ID" value="NZ_JAMPKM010000015.1"/>
</dbReference>
<sequence>MLSNGLASDSAELMRMRNAKRVRLIKLSGAGAGMPDQYTVAIGNDSSIVTFVAGTLPGSVTDEALIENSDYGTARSVAERLAAALDTHVYEEHIAAQEYLSYIDWSNSESPELLKVSNWLLNRCQGQLIQMQPDSQGMLQPQSNWNLSDPWSDTASSKSSNFLLNPSPFEEPKNLLARLATDPEVLQIDAFRYSSLQETAATCGKSLSENELKHLALTVQAQIKQLEQDFFKQIEDSITAPDNPLGLDTTPHSSTWMAGSEQSIRKVSELRKHPDIFAVIAIYRSTITACLLKAHYPTTQANVDKVIQFISPLLSELFLNCIRLIPAALED</sequence>
<reference evidence="1 2" key="1">
    <citation type="submission" date="2022-04" db="EMBL/GenBank/DDBJ databases">
        <title>Positive selection, recombination, and allopatry shape intraspecific diversity of widespread and dominant cyanobacteria.</title>
        <authorList>
            <person name="Wei J."/>
            <person name="Shu W."/>
            <person name="Hu C."/>
        </authorList>
    </citation>
    <scope>NUCLEOTIDE SEQUENCE [LARGE SCALE GENOMIC DNA]</scope>
    <source>
        <strain evidence="1 2">GB2-A4</strain>
    </source>
</reference>
<evidence type="ECO:0000313" key="2">
    <source>
        <dbReference type="Proteomes" id="UP001464891"/>
    </source>
</evidence>
<proteinExistence type="predicted"/>
<organism evidence="1 2">
    <name type="scientific">Trichocoleus desertorum GB2-A4</name>
    <dbReference type="NCBI Taxonomy" id="2933944"/>
    <lineage>
        <taxon>Bacteria</taxon>
        <taxon>Bacillati</taxon>
        <taxon>Cyanobacteriota</taxon>
        <taxon>Cyanophyceae</taxon>
        <taxon>Leptolyngbyales</taxon>
        <taxon>Trichocoleusaceae</taxon>
        <taxon>Trichocoleus</taxon>
    </lineage>
</organism>
<comment type="caution">
    <text evidence="1">The sequence shown here is derived from an EMBL/GenBank/DDBJ whole genome shotgun (WGS) entry which is preliminary data.</text>
</comment>
<keyword evidence="2" id="KW-1185">Reference proteome</keyword>
<protein>
    <submittedName>
        <fullName evidence="1">Uncharacterized protein</fullName>
    </submittedName>
</protein>
<dbReference type="Proteomes" id="UP001464891">
    <property type="component" value="Unassembled WGS sequence"/>
</dbReference>
<evidence type="ECO:0000313" key="1">
    <source>
        <dbReference type="EMBL" id="MEP0819512.1"/>
    </source>
</evidence>
<accession>A0ABV0JCJ4</accession>
<dbReference type="EMBL" id="JAMPKM010000015">
    <property type="protein sequence ID" value="MEP0819512.1"/>
    <property type="molecule type" value="Genomic_DNA"/>
</dbReference>
<gene>
    <name evidence="1" type="ORF">NC998_20655</name>
</gene>
<name>A0ABV0JCJ4_9CYAN</name>